<protein>
    <recommendedName>
        <fullName evidence="10">Mannosyltransferase</fullName>
        <ecNumber evidence="10">2.4.1.-</ecNumber>
    </recommendedName>
</protein>
<dbReference type="GO" id="GO:0000026">
    <property type="term" value="F:alpha-1,2-mannosyltransferase activity"/>
    <property type="evidence" value="ECO:0007669"/>
    <property type="project" value="TreeGrafter"/>
</dbReference>
<organism evidence="12 13">
    <name type="scientific">Ephemerocybe angulata</name>
    <dbReference type="NCBI Taxonomy" id="980116"/>
    <lineage>
        <taxon>Eukaryota</taxon>
        <taxon>Fungi</taxon>
        <taxon>Dikarya</taxon>
        <taxon>Basidiomycota</taxon>
        <taxon>Agaricomycotina</taxon>
        <taxon>Agaricomycetes</taxon>
        <taxon>Agaricomycetidae</taxon>
        <taxon>Agaricales</taxon>
        <taxon>Agaricineae</taxon>
        <taxon>Psathyrellaceae</taxon>
        <taxon>Ephemerocybe</taxon>
    </lineage>
</organism>
<keyword evidence="4 10" id="KW-0328">Glycosyltransferase</keyword>
<dbReference type="OrthoDB" id="497541at2759"/>
<evidence type="ECO:0000256" key="7">
    <source>
        <dbReference type="ARBA" id="ARBA00022824"/>
    </source>
</evidence>
<keyword evidence="8 10" id="KW-1133">Transmembrane helix</keyword>
<evidence type="ECO:0000256" key="5">
    <source>
        <dbReference type="ARBA" id="ARBA00022679"/>
    </source>
</evidence>
<feature type="transmembrane region" description="Helical" evidence="10">
    <location>
        <begin position="128"/>
        <end position="148"/>
    </location>
</feature>
<feature type="region of interest" description="Disordered" evidence="11">
    <location>
        <begin position="1"/>
        <end position="28"/>
    </location>
</feature>
<feature type="transmembrane region" description="Helical" evidence="10">
    <location>
        <begin position="436"/>
        <end position="457"/>
    </location>
</feature>
<dbReference type="GO" id="GO:0006487">
    <property type="term" value="P:protein N-linked glycosylation"/>
    <property type="evidence" value="ECO:0007669"/>
    <property type="project" value="TreeGrafter"/>
</dbReference>
<dbReference type="AlphaFoldDB" id="A0A8H6IL61"/>
<feature type="transmembrane region" description="Helical" evidence="10">
    <location>
        <begin position="324"/>
        <end position="344"/>
    </location>
</feature>
<dbReference type="InterPro" id="IPR005599">
    <property type="entry name" value="GPI_mannosylTrfase"/>
</dbReference>
<evidence type="ECO:0000256" key="8">
    <source>
        <dbReference type="ARBA" id="ARBA00022989"/>
    </source>
</evidence>
<dbReference type="GO" id="GO:0005789">
    <property type="term" value="C:endoplasmic reticulum membrane"/>
    <property type="evidence" value="ECO:0007669"/>
    <property type="project" value="UniProtKB-SubCell"/>
</dbReference>
<feature type="transmembrane region" description="Helical" evidence="10">
    <location>
        <begin position="211"/>
        <end position="237"/>
    </location>
</feature>
<feature type="transmembrane region" description="Helical" evidence="10">
    <location>
        <begin position="364"/>
        <end position="385"/>
    </location>
</feature>
<evidence type="ECO:0000313" key="13">
    <source>
        <dbReference type="Proteomes" id="UP000521943"/>
    </source>
</evidence>
<keyword evidence="7 10" id="KW-0256">Endoplasmic reticulum</keyword>
<evidence type="ECO:0000256" key="6">
    <source>
        <dbReference type="ARBA" id="ARBA00022692"/>
    </source>
</evidence>
<comment type="subcellular location">
    <subcellularLocation>
        <location evidence="1 10">Endoplasmic reticulum membrane</location>
        <topology evidence="1 10">Multi-pass membrane protein</topology>
    </subcellularLocation>
</comment>
<name>A0A8H6IL61_9AGAR</name>
<evidence type="ECO:0000256" key="9">
    <source>
        <dbReference type="ARBA" id="ARBA00023136"/>
    </source>
</evidence>
<dbReference type="PANTHER" id="PTHR22760">
    <property type="entry name" value="GLYCOSYLTRANSFERASE"/>
    <property type="match status" value="1"/>
</dbReference>
<comment type="caution">
    <text evidence="12">The sequence shown here is derived from an EMBL/GenBank/DDBJ whole genome shotgun (WGS) entry which is preliminary data.</text>
</comment>
<dbReference type="UniPathway" id="UPA00378"/>
<keyword evidence="9 10" id="KW-0472">Membrane</keyword>
<evidence type="ECO:0000313" key="12">
    <source>
        <dbReference type="EMBL" id="KAF6766687.1"/>
    </source>
</evidence>
<comment type="similarity">
    <text evidence="3 10">Belongs to the glycosyltransferase 22 family.</text>
</comment>
<dbReference type="EC" id="2.4.1.-" evidence="10"/>
<dbReference type="PANTHER" id="PTHR22760:SF2">
    <property type="entry name" value="ALPHA-1,2-MANNOSYLTRANSFERASE ALG9"/>
    <property type="match status" value="1"/>
</dbReference>
<dbReference type="EMBL" id="JACGCI010000001">
    <property type="protein sequence ID" value="KAF6766687.1"/>
    <property type="molecule type" value="Genomic_DNA"/>
</dbReference>
<evidence type="ECO:0000256" key="4">
    <source>
        <dbReference type="ARBA" id="ARBA00022676"/>
    </source>
</evidence>
<dbReference type="Pfam" id="PF03901">
    <property type="entry name" value="Glyco_transf_22"/>
    <property type="match status" value="1"/>
</dbReference>
<evidence type="ECO:0000256" key="2">
    <source>
        <dbReference type="ARBA" id="ARBA00004922"/>
    </source>
</evidence>
<feature type="transmembrane region" description="Helical" evidence="10">
    <location>
        <begin position="45"/>
        <end position="67"/>
    </location>
</feature>
<sequence>MSLRPGTETIRFRRPTTDKPEPPKPAKIPHNALLHEQVRKTHRPWLPSFSLAVRIIFLIRVSGAMYANMDDCDEVFNFWEPLHFLTQGYGFQTWELSPVYALRSWAYILLHALPARVGLLIGGNDKRVAFFAVRVALAMISGLVEAAFYRSVVEHVNQRVGRYLFFMLVFSAGMWNSSAAFLPSSFAMYAVTLASSFAMRPSDRVGSRRTLAATLLFATGAIVGWPFAIVLSLPFVFEELFIFSGDTVIPSEKKSWMTARWKRMTLAVFAAALIFVPVIGIDSLAYGKLEIVPWNIVQYNIFGGEERGPNLYGTSPWTFYANNLVLNFNILAPLALLSLPALAITRIVDKRRLGYAPASESHTSPFTVLALRLAPFYLWLLILTVQPHKEERFMFPAYPLLCFNAAVCLYLMRGWLEVSFIKLTKSPWKASQTSMFRQFTFSLLVGTIVLSLSRTVANYKYYHAPMAALFNFQMTELPRLLNATGLLPTYPEGVKEDDQPRLDLSPISEFNLTLCYGKEWHRFPGHFLVPNGIRVEFIKSEFNGLLPGHFATHPFQGQSLASKWWPRPQTQHVPSGLNDLNKEEPSHYVPIEQCDYLVDLDFPLNPVYSDLEPRYAVDSENWERVHCEKFLDARHSMLVTRVLWFPSSTWRENNRFGDYCILKNIENVKRKEALVSRSSQNM</sequence>
<gene>
    <name evidence="12" type="ORF">DFP72DRAFT_28327</name>
</gene>
<feature type="transmembrane region" description="Helical" evidence="10">
    <location>
        <begin position="264"/>
        <end position="286"/>
    </location>
</feature>
<keyword evidence="6 10" id="KW-0812">Transmembrane</keyword>
<evidence type="ECO:0000256" key="3">
    <source>
        <dbReference type="ARBA" id="ARBA00007063"/>
    </source>
</evidence>
<comment type="pathway">
    <text evidence="2">Protein modification; protein glycosylation.</text>
</comment>
<feature type="transmembrane region" description="Helical" evidence="10">
    <location>
        <begin position="397"/>
        <end position="416"/>
    </location>
</feature>
<proteinExistence type="inferred from homology"/>
<accession>A0A8H6IL61</accession>
<evidence type="ECO:0000256" key="10">
    <source>
        <dbReference type="RuleBase" id="RU363075"/>
    </source>
</evidence>
<keyword evidence="5" id="KW-0808">Transferase</keyword>
<evidence type="ECO:0000256" key="11">
    <source>
        <dbReference type="SAM" id="MobiDB-lite"/>
    </source>
</evidence>
<keyword evidence="13" id="KW-1185">Reference proteome</keyword>
<dbReference type="Proteomes" id="UP000521943">
    <property type="component" value="Unassembled WGS sequence"/>
</dbReference>
<feature type="transmembrane region" description="Helical" evidence="10">
    <location>
        <begin position="181"/>
        <end position="199"/>
    </location>
</feature>
<reference evidence="12 13" key="1">
    <citation type="submission" date="2020-07" db="EMBL/GenBank/DDBJ databases">
        <title>Comparative genomics of pyrophilous fungi reveals a link between fire events and developmental genes.</title>
        <authorList>
            <consortium name="DOE Joint Genome Institute"/>
            <person name="Steindorff A.S."/>
            <person name="Carver A."/>
            <person name="Calhoun S."/>
            <person name="Stillman K."/>
            <person name="Liu H."/>
            <person name="Lipzen A."/>
            <person name="Pangilinan J."/>
            <person name="Labutti K."/>
            <person name="Bruns T.D."/>
            <person name="Grigoriev I.V."/>
        </authorList>
    </citation>
    <scope>NUCLEOTIDE SEQUENCE [LARGE SCALE GENOMIC DNA]</scope>
    <source>
        <strain evidence="12 13">CBS 144469</strain>
    </source>
</reference>
<evidence type="ECO:0000256" key="1">
    <source>
        <dbReference type="ARBA" id="ARBA00004477"/>
    </source>
</evidence>
<feature type="compositionally biased region" description="Basic and acidic residues" evidence="11">
    <location>
        <begin position="15"/>
        <end position="24"/>
    </location>
</feature>